<proteinExistence type="predicted"/>
<dbReference type="AlphaFoldDB" id="A0A0P7AM97"/>
<dbReference type="PANTHER" id="PTHR24148:SF73">
    <property type="entry name" value="HET DOMAIN PROTEIN (AFU_ORTHOLOGUE AFUA_8G01020)"/>
    <property type="match status" value="1"/>
</dbReference>
<organism evidence="2 3">
    <name type="scientific">Neonectria ditissima</name>
    <dbReference type="NCBI Taxonomy" id="78410"/>
    <lineage>
        <taxon>Eukaryota</taxon>
        <taxon>Fungi</taxon>
        <taxon>Dikarya</taxon>
        <taxon>Ascomycota</taxon>
        <taxon>Pezizomycotina</taxon>
        <taxon>Sordariomycetes</taxon>
        <taxon>Hypocreomycetidae</taxon>
        <taxon>Hypocreales</taxon>
        <taxon>Nectriaceae</taxon>
        <taxon>Neonectria</taxon>
    </lineage>
</organism>
<dbReference type="InterPro" id="IPR052895">
    <property type="entry name" value="HetReg/Transcr_Mod"/>
</dbReference>
<feature type="domain" description="Heterokaryon incompatibility" evidence="1">
    <location>
        <begin position="60"/>
        <end position="214"/>
    </location>
</feature>
<evidence type="ECO:0000259" key="1">
    <source>
        <dbReference type="Pfam" id="PF06985"/>
    </source>
</evidence>
<dbReference type="PANTHER" id="PTHR24148">
    <property type="entry name" value="ANKYRIN REPEAT DOMAIN-CONTAINING PROTEIN 39 HOMOLOG-RELATED"/>
    <property type="match status" value="1"/>
</dbReference>
<evidence type="ECO:0000313" key="2">
    <source>
        <dbReference type="EMBL" id="KPM38939.1"/>
    </source>
</evidence>
<dbReference type="Pfam" id="PF06985">
    <property type="entry name" value="HET"/>
    <property type="match status" value="1"/>
</dbReference>
<dbReference type="OrthoDB" id="2157530at2759"/>
<dbReference type="Proteomes" id="UP000050424">
    <property type="component" value="Unassembled WGS sequence"/>
</dbReference>
<accession>A0A0P7AM97</accession>
<dbReference type="STRING" id="78410.A0A0P7AM97"/>
<name>A0A0P7AM97_9HYPO</name>
<gene>
    <name evidence="2" type="ORF">AK830_g7612</name>
</gene>
<dbReference type="InterPro" id="IPR010730">
    <property type="entry name" value="HET"/>
</dbReference>
<evidence type="ECO:0000313" key="3">
    <source>
        <dbReference type="Proteomes" id="UP000050424"/>
    </source>
</evidence>
<dbReference type="EMBL" id="LKCW01000120">
    <property type="protein sequence ID" value="KPM38939.1"/>
    <property type="molecule type" value="Genomic_DNA"/>
</dbReference>
<reference evidence="2 3" key="1">
    <citation type="submission" date="2015-09" db="EMBL/GenBank/DDBJ databases">
        <title>Draft genome of a European isolate of the apple canker pathogen Neonectria ditissima.</title>
        <authorList>
            <person name="Gomez-Cortecero A."/>
            <person name="Harrison R.J."/>
            <person name="Armitage A.D."/>
        </authorList>
    </citation>
    <scope>NUCLEOTIDE SEQUENCE [LARGE SCALE GENOMIC DNA]</scope>
    <source>
        <strain evidence="2 3">R09/05</strain>
    </source>
</reference>
<protein>
    <recommendedName>
        <fullName evidence="1">Heterokaryon incompatibility domain-containing protein</fullName>
    </recommendedName>
</protein>
<keyword evidence="3" id="KW-1185">Reference proteome</keyword>
<sequence length="682" mass="75659">MPELPNSAIAPLLYRPLKESSSNHDEQEIRLLSIAAPTTKSDTISCNLQTVSLGRTKGSFFALSYVWGDASDTVPTLVNGHTFQATRNLVEALHHIPAAEPGCEQALWVDAVCINQHDIPERNSQVSIMGHIYKYARRVVCWLGPGDETSDHVIQFIIQLSRDVATRWDGTMDSTPLSEPVYSGLVARIHPHSLLRSPVLQDRHYWQRVWTFQEVVMSRSCRIIAGSFSFLLEELDDILVWMFDLVSSVFGYTGTIKYEFSRASNSEQDAPMREVHPQVWAFVQQVYADTEYVLPARHLCTERRRRARPDLVQNYSDEGLRLIGLLRERKATDARDMIYSAAMLASVGIKVDYTASVHDVYTSYAVSIIEQVSSLDGLLEQAGVTNHASIYAFPSWVPDWSSQADLTTLQSKLFDIRQGAPAKSCSVSTAGNNLCLCGAVVGEVQDAMPQYAVDFDKQTSEKRANSLRKIVEFYFRRESQAIVEEVLTQAPKTHLYPTGITVTTAVLQLLWMGSPASWKGDDTWVREALAPLVKLVVEHEKDPAAMGGLEARKTAGRESSGGEVLSSICDPTKAGSMPLEDLMESIQGLDYDDLVRRSPLVHVGATPFITSSGLLGYAKGPVRPGDVIFAVGSATMPLLLRRSDAGEGYRFLSRCFVAGIMEGEVWMNMEQQGRKLEDIVVV</sequence>
<comment type="caution">
    <text evidence="2">The sequence shown here is derived from an EMBL/GenBank/DDBJ whole genome shotgun (WGS) entry which is preliminary data.</text>
</comment>